<keyword evidence="4" id="KW-1185">Reference proteome</keyword>
<accession>A0A3M8AUP2</accession>
<evidence type="ECO:0000313" key="1">
    <source>
        <dbReference type="EMBL" id="GED25774.1"/>
    </source>
</evidence>
<protein>
    <submittedName>
        <fullName evidence="2">Uncharacterized protein</fullName>
    </submittedName>
</protein>
<organism evidence="2 3">
    <name type="scientific">Brevibacillus agri</name>
    <dbReference type="NCBI Taxonomy" id="51101"/>
    <lineage>
        <taxon>Bacteria</taxon>
        <taxon>Bacillati</taxon>
        <taxon>Bacillota</taxon>
        <taxon>Bacilli</taxon>
        <taxon>Bacillales</taxon>
        <taxon>Paenibacillaceae</taxon>
        <taxon>Brevibacillus</taxon>
    </lineage>
</organism>
<dbReference type="Proteomes" id="UP000276178">
    <property type="component" value="Unassembled WGS sequence"/>
</dbReference>
<reference evidence="1 4" key="2">
    <citation type="submission" date="2019-06" db="EMBL/GenBank/DDBJ databases">
        <title>Whole genome shotgun sequence of Brevibacillus agri NBRC 15538.</title>
        <authorList>
            <person name="Hosoyama A."/>
            <person name="Uohara A."/>
            <person name="Ohji S."/>
            <person name="Ichikawa N."/>
        </authorList>
    </citation>
    <scope>NUCLEOTIDE SEQUENCE [LARGE SCALE GENOMIC DNA]</scope>
    <source>
        <strain evidence="1 4">NBRC 15538</strain>
    </source>
</reference>
<dbReference type="RefSeq" id="WP_007778834.1">
    <property type="nucleotide sequence ID" value="NZ_BJOD01000016.1"/>
</dbReference>
<name>A0A3M8AUP2_9BACL</name>
<sequence>MIIRSRKLPLTKYLKDERGLTLVEVLTTSLIFFAILIPLIGVYVKGVEIYQTTSLKNTLRNDTDFVIGDVMRTIQEADYVKLPSASADPEQGSADDTAARHIVSASFPEFADATSSSQVYLHKRSVKIDRASTSTQTVSLLTRETYAFAACETHGSEINPCSHIPFPADRNQYMVKGFFTMPQQENDDAAQKQVVLYLVVALRYGSFPLPSTEEDRQNHQLFANWTEVENAVTQNTEKAQYVRVVRTEIELGSEQKG</sequence>
<reference evidence="2 3" key="1">
    <citation type="submission" date="2018-10" db="EMBL/GenBank/DDBJ databases">
        <title>Phylogenomics of Brevibacillus.</title>
        <authorList>
            <person name="Dunlap C."/>
        </authorList>
    </citation>
    <scope>NUCLEOTIDE SEQUENCE [LARGE SCALE GENOMIC DNA]</scope>
    <source>
        <strain evidence="2 3">NRRL NRS 1219</strain>
    </source>
</reference>
<dbReference type="Proteomes" id="UP000317180">
    <property type="component" value="Unassembled WGS sequence"/>
</dbReference>
<dbReference type="EMBL" id="RHHN01000037">
    <property type="protein sequence ID" value="RNB54911.1"/>
    <property type="molecule type" value="Genomic_DNA"/>
</dbReference>
<proteinExistence type="predicted"/>
<dbReference type="OrthoDB" id="2679391at2"/>
<dbReference type="GeneID" id="82813502"/>
<comment type="caution">
    <text evidence="2">The sequence shown here is derived from an EMBL/GenBank/DDBJ whole genome shotgun (WGS) entry which is preliminary data.</text>
</comment>
<evidence type="ECO:0000313" key="4">
    <source>
        <dbReference type="Proteomes" id="UP000317180"/>
    </source>
</evidence>
<evidence type="ECO:0000313" key="2">
    <source>
        <dbReference type="EMBL" id="RNB54911.1"/>
    </source>
</evidence>
<dbReference type="AlphaFoldDB" id="A0A3M8AUP2"/>
<dbReference type="EMBL" id="BJOD01000016">
    <property type="protein sequence ID" value="GED25774.1"/>
    <property type="molecule type" value="Genomic_DNA"/>
</dbReference>
<gene>
    <name evidence="1" type="ORF">BAG01nite_18760</name>
    <name evidence="2" type="ORF">EB820_12550</name>
</gene>
<evidence type="ECO:0000313" key="3">
    <source>
        <dbReference type="Proteomes" id="UP000276178"/>
    </source>
</evidence>